<dbReference type="Proteomes" id="UP000484076">
    <property type="component" value="Unassembled WGS sequence"/>
</dbReference>
<dbReference type="InterPro" id="IPR016181">
    <property type="entry name" value="Acyl_CoA_acyltransferase"/>
</dbReference>
<evidence type="ECO:0000313" key="6">
    <source>
        <dbReference type="Proteomes" id="UP000484076"/>
    </source>
</evidence>
<organism evidence="5 6">
    <name type="scientific">Fertoeibacter niger</name>
    <dbReference type="NCBI Taxonomy" id="2656921"/>
    <lineage>
        <taxon>Bacteria</taxon>
        <taxon>Pseudomonadati</taxon>
        <taxon>Pseudomonadota</taxon>
        <taxon>Alphaproteobacteria</taxon>
        <taxon>Rhodobacterales</taxon>
        <taxon>Paracoccaceae</taxon>
        <taxon>Fertoeibacter</taxon>
    </lineage>
</organism>
<comment type="function">
    <text evidence="4">Functions in the N-end rule pathway of protein degradation where it conjugates Leu, Phe and, less efficiently, Met from aminoacyl-tRNAs to the N-termini of proteins containing an N-terminal arginine or lysine.</text>
</comment>
<dbReference type="Pfam" id="PF03588">
    <property type="entry name" value="Leu_Phe_trans"/>
    <property type="match status" value="1"/>
</dbReference>
<dbReference type="PANTHER" id="PTHR30098">
    <property type="entry name" value="LEUCYL/PHENYLALANYL-TRNA--PROTEIN TRANSFERASE"/>
    <property type="match status" value="1"/>
</dbReference>
<evidence type="ECO:0000313" key="5">
    <source>
        <dbReference type="EMBL" id="NUB46556.1"/>
    </source>
</evidence>
<dbReference type="EMBL" id="WHUT02000017">
    <property type="protein sequence ID" value="NUB46556.1"/>
    <property type="molecule type" value="Genomic_DNA"/>
</dbReference>
<comment type="similarity">
    <text evidence="4">Belongs to the L/F-transferase family.</text>
</comment>
<keyword evidence="2 4" id="KW-0808">Transferase</keyword>
<dbReference type="GO" id="GO:0030163">
    <property type="term" value="P:protein catabolic process"/>
    <property type="evidence" value="ECO:0007669"/>
    <property type="project" value="UniProtKB-UniRule"/>
</dbReference>
<keyword evidence="3 4" id="KW-0012">Acyltransferase</keyword>
<gene>
    <name evidence="4" type="primary">aat</name>
    <name evidence="5" type="ORF">GEU84_019360</name>
</gene>
<dbReference type="EC" id="2.3.2.6" evidence="4"/>
<sequence length="214" mass="23285">MADAPLTPDLLLRAYALGVFPMAESRDAPDVHWVDPRRRGVFPLHSFHISSSLSAAILRKDYQIRTDTAFSAVVAACADRPETWINAPLFALYDALHQRGHAHALEVWDGPALIGGVYGVTLGAAFFGESMFSRRSNASKIALAWLVHRLRAGGFTLFDTQFLTPHLASLGAVEITRADYHAKLGHALQGAASFAPSNYQPDAYSVAQRSTHTS</sequence>
<dbReference type="Gene3D" id="3.40.630.70">
    <property type="entry name" value="Leucyl/phenylalanyl-tRNA-protein transferase, C-terminal domain"/>
    <property type="match status" value="1"/>
</dbReference>
<dbReference type="AlphaFoldDB" id="A0A8X8H3B4"/>
<comment type="catalytic activity">
    <reaction evidence="4">
        <text>N-terminal L-lysyl-[protein] + L-leucyl-tRNA(Leu) = N-terminal L-leucyl-L-lysyl-[protein] + tRNA(Leu) + H(+)</text>
        <dbReference type="Rhea" id="RHEA:12340"/>
        <dbReference type="Rhea" id="RHEA-COMP:9613"/>
        <dbReference type="Rhea" id="RHEA-COMP:9622"/>
        <dbReference type="Rhea" id="RHEA-COMP:12670"/>
        <dbReference type="Rhea" id="RHEA-COMP:12671"/>
        <dbReference type="ChEBI" id="CHEBI:15378"/>
        <dbReference type="ChEBI" id="CHEBI:65249"/>
        <dbReference type="ChEBI" id="CHEBI:78442"/>
        <dbReference type="ChEBI" id="CHEBI:78494"/>
        <dbReference type="ChEBI" id="CHEBI:133043"/>
        <dbReference type="EC" id="2.3.2.6"/>
    </reaction>
</comment>
<dbReference type="PANTHER" id="PTHR30098:SF2">
    <property type="entry name" value="LEUCYL_PHENYLALANYL-TRNA--PROTEIN TRANSFERASE"/>
    <property type="match status" value="1"/>
</dbReference>
<comment type="caution">
    <text evidence="5">The sequence shown here is derived from an EMBL/GenBank/DDBJ whole genome shotgun (WGS) entry which is preliminary data.</text>
</comment>
<dbReference type="GO" id="GO:0008914">
    <property type="term" value="F:leucyl-tRNA--protein transferase activity"/>
    <property type="evidence" value="ECO:0007669"/>
    <property type="project" value="UniProtKB-UniRule"/>
</dbReference>
<dbReference type="InterPro" id="IPR042203">
    <property type="entry name" value="Leu/Phe-tRNA_Trfase_C"/>
</dbReference>
<reference evidence="5" key="1">
    <citation type="submission" date="2020-05" db="EMBL/GenBank/DDBJ databases">
        <title>Fertoebacter nigrum gen. nov., sp. nov., a new member of the family Rhodobacteraceae.</title>
        <authorList>
            <person name="Szuroczki S."/>
            <person name="Abbaszade G."/>
            <person name="Buni D."/>
            <person name="Schumann P."/>
            <person name="Toth E."/>
        </authorList>
    </citation>
    <scope>NUCLEOTIDE SEQUENCE</scope>
    <source>
        <strain evidence="5">RG-N-1a</strain>
    </source>
</reference>
<accession>A0A8X8H3B4</accession>
<dbReference type="GO" id="GO:0005737">
    <property type="term" value="C:cytoplasm"/>
    <property type="evidence" value="ECO:0007669"/>
    <property type="project" value="UniProtKB-SubCell"/>
</dbReference>
<comment type="catalytic activity">
    <reaction evidence="4">
        <text>L-phenylalanyl-tRNA(Phe) + an N-terminal L-alpha-aminoacyl-[protein] = an N-terminal L-phenylalanyl-L-alpha-aminoacyl-[protein] + tRNA(Phe)</text>
        <dbReference type="Rhea" id="RHEA:43632"/>
        <dbReference type="Rhea" id="RHEA-COMP:9668"/>
        <dbReference type="Rhea" id="RHEA-COMP:9699"/>
        <dbReference type="Rhea" id="RHEA-COMP:10636"/>
        <dbReference type="Rhea" id="RHEA-COMP:10637"/>
        <dbReference type="ChEBI" id="CHEBI:78442"/>
        <dbReference type="ChEBI" id="CHEBI:78531"/>
        <dbReference type="ChEBI" id="CHEBI:78597"/>
        <dbReference type="ChEBI" id="CHEBI:83561"/>
        <dbReference type="EC" id="2.3.2.6"/>
    </reaction>
</comment>
<evidence type="ECO:0000256" key="1">
    <source>
        <dbReference type="ARBA" id="ARBA00022490"/>
    </source>
</evidence>
<dbReference type="NCBIfam" id="TIGR00667">
    <property type="entry name" value="aat"/>
    <property type="match status" value="1"/>
</dbReference>
<dbReference type="SUPFAM" id="SSF55729">
    <property type="entry name" value="Acyl-CoA N-acyltransferases (Nat)"/>
    <property type="match status" value="1"/>
</dbReference>
<dbReference type="HAMAP" id="MF_00688">
    <property type="entry name" value="Leu_Phe_trans"/>
    <property type="match status" value="1"/>
</dbReference>
<dbReference type="InterPro" id="IPR004616">
    <property type="entry name" value="Leu/Phe-tRNA_Trfase"/>
</dbReference>
<protein>
    <recommendedName>
        <fullName evidence="4">Leucyl/phenylalanyl-tRNA--protein transferase</fullName>
        <ecNumber evidence="4">2.3.2.6</ecNumber>
    </recommendedName>
    <alternativeName>
        <fullName evidence="4">L/F-transferase</fullName>
    </alternativeName>
    <alternativeName>
        <fullName evidence="4">Leucyltransferase</fullName>
    </alternativeName>
    <alternativeName>
        <fullName evidence="4">Phenyalanyltransferase</fullName>
    </alternativeName>
</protein>
<name>A0A8X8H3B4_9RHOB</name>
<keyword evidence="1 4" id="KW-0963">Cytoplasm</keyword>
<comment type="subcellular location">
    <subcellularLocation>
        <location evidence="4">Cytoplasm</location>
    </subcellularLocation>
</comment>
<evidence type="ECO:0000256" key="4">
    <source>
        <dbReference type="HAMAP-Rule" id="MF_00688"/>
    </source>
</evidence>
<keyword evidence="6" id="KW-1185">Reference proteome</keyword>
<comment type="catalytic activity">
    <reaction evidence="4">
        <text>N-terminal L-arginyl-[protein] + L-leucyl-tRNA(Leu) = N-terminal L-leucyl-L-arginyl-[protein] + tRNA(Leu) + H(+)</text>
        <dbReference type="Rhea" id="RHEA:50416"/>
        <dbReference type="Rhea" id="RHEA-COMP:9613"/>
        <dbReference type="Rhea" id="RHEA-COMP:9622"/>
        <dbReference type="Rhea" id="RHEA-COMP:12672"/>
        <dbReference type="Rhea" id="RHEA-COMP:12673"/>
        <dbReference type="ChEBI" id="CHEBI:15378"/>
        <dbReference type="ChEBI" id="CHEBI:64719"/>
        <dbReference type="ChEBI" id="CHEBI:78442"/>
        <dbReference type="ChEBI" id="CHEBI:78494"/>
        <dbReference type="ChEBI" id="CHEBI:133044"/>
        <dbReference type="EC" id="2.3.2.6"/>
    </reaction>
</comment>
<evidence type="ECO:0000256" key="3">
    <source>
        <dbReference type="ARBA" id="ARBA00023315"/>
    </source>
</evidence>
<evidence type="ECO:0000256" key="2">
    <source>
        <dbReference type="ARBA" id="ARBA00022679"/>
    </source>
</evidence>
<dbReference type="RefSeq" id="WP_152828658.1">
    <property type="nucleotide sequence ID" value="NZ_WHUT02000017.1"/>
</dbReference>
<proteinExistence type="inferred from homology"/>